<dbReference type="Proteomes" id="UP000014729">
    <property type="component" value="Segment"/>
</dbReference>
<dbReference type="KEGG" id="vg:15009941"/>
<evidence type="ECO:0000313" key="2">
    <source>
        <dbReference type="EMBL" id="AGO47205.1"/>
    </source>
</evidence>
<name>M4SK78_9CAUD</name>
<reference evidence="2 3" key="2">
    <citation type="journal article" date="2013" name="Proc. Natl. Acad. Sci. U.S.A.">
        <title>Twelve previously unknown phage genera are ubiquitous in global oceans.</title>
        <authorList>
            <person name="Holmfeldt K."/>
            <person name="Solonenko N."/>
            <person name="Shah M."/>
            <person name="Corrier K."/>
            <person name="Riemann L."/>
            <person name="Verberkmoes N.C."/>
            <person name="Sullivan M.B."/>
        </authorList>
    </citation>
    <scope>NUCLEOTIDE SEQUENCE [LARGE SCALE GENOMIC DNA]</scope>
    <source>
        <strain evidence="2">PhiST</strain>
    </source>
</reference>
<proteinExistence type="predicted"/>
<gene>
    <name evidence="1" type="ORF">CGPG_00043</name>
    <name evidence="2" type="ORF">PhiST_gp066</name>
</gene>
<reference evidence="3" key="3">
    <citation type="submission" date="2013-03" db="EMBL/GenBank/DDBJ databases">
        <title>The Cellulophaga phages: a novel, diverse, and globally ubiquitous model system.</title>
        <authorList>
            <person name="Holmfeldt K."/>
            <person name="Solonenko N."/>
            <person name="Shah M."/>
            <person name="Corrier K."/>
            <person name="Riemann L."/>
            <person name="VerBerkmoes N.C."/>
            <person name="Sullivan M.B."/>
        </authorList>
    </citation>
    <scope>NUCLEOTIDE SEQUENCE [LARGE SCALE GENOMIC DNA]</scope>
</reference>
<reference evidence="1 4" key="1">
    <citation type="submission" date="2010-11" db="EMBL/GenBank/DDBJ databases">
        <title>The Genome Sequence of Cellulophaga phage phiST.</title>
        <authorList>
            <consortium name="The Broad Institute Genome Sequencing Platform"/>
            <person name="Henn M.R."/>
            <person name="Reimann L."/>
            <person name="Holmfelt K."/>
            <person name="Levin J."/>
            <person name="Malboeuf C."/>
            <person name="Casali M."/>
            <person name="Russ C."/>
            <person name="Lennon N."/>
            <person name="Chapman S.B."/>
            <person name="Erlich R."/>
            <person name="Young S.K."/>
            <person name="Yandava C."/>
            <person name="Zeng Q."/>
            <person name="Alvarado L."/>
            <person name="Anderson S."/>
            <person name="Berlin A."/>
            <person name="Chen Z."/>
            <person name="Freedman E."/>
            <person name="Gellesch M."/>
            <person name="Goldberg J."/>
            <person name="Green L."/>
            <person name="Griggs A."/>
            <person name="Gujja S."/>
            <person name="Heilman E.R."/>
            <person name="Heiman D."/>
            <person name="Hollinger A."/>
            <person name="Howarth C."/>
            <person name="Larson L."/>
            <person name="Mehta T."/>
            <person name="Pearson M."/>
            <person name="Roberts A."/>
            <person name="Ryan E."/>
            <person name="Saif S."/>
            <person name="Shea T."/>
            <person name="Shenoy N."/>
            <person name="Sisk P."/>
            <person name="Stolte C."/>
            <person name="Sykes S."/>
            <person name="White J."/>
            <person name="Haas B."/>
            <person name="Nusbaum C."/>
            <person name="Birren B."/>
        </authorList>
    </citation>
    <scope>NUCLEOTIDE SEQUENCE [LARGE SCALE GENOMIC DNA]</scope>
    <source>
        <strain evidence="4">phiST</strain>
        <strain evidence="1">PhiST</strain>
    </source>
</reference>
<dbReference type="Proteomes" id="UP000203074">
    <property type="component" value="Segment"/>
</dbReference>
<sequence length="215" mass="24482">MSKINQMKAVKLQDVIKEIPKGIHRIEGKFNVGVDAEIKININSIEASCFDLTKKQEKVFNKFIEQRMNVIDRLGLFLRLHAMKADSTLQEDSDIEVIIYAKWVDVDAIDQKYALSKTVSALYVSEVKVNGSWLDTRKLGLSSIEASIFDLNKFPVLSLSIDTEDPQPIFDYIEKIEDEIRNECPFGKVFKVEGECVGFSWIVTLDSKTKIKTTI</sequence>
<dbReference type="GeneID" id="15009941"/>
<keyword evidence="4" id="KW-1185">Reference proteome</keyword>
<dbReference type="EMBL" id="KC821604">
    <property type="protein sequence ID" value="AGO47205.1"/>
    <property type="molecule type" value="Genomic_DNA"/>
</dbReference>
<organism evidence="1 4">
    <name type="scientific">Cellulophaga phage phiST</name>
    <dbReference type="NCBI Taxonomy" id="756282"/>
    <lineage>
        <taxon>Viruses</taxon>
        <taxon>Duplodnaviria</taxon>
        <taxon>Heunggongvirae</taxon>
        <taxon>Uroviricota</taxon>
        <taxon>Caudoviricetes</taxon>
        <taxon>Cbastvirus</taxon>
        <taxon>Cbastvirus ST</taxon>
    </lineage>
</organism>
<evidence type="ECO:0000313" key="3">
    <source>
        <dbReference type="Proteomes" id="UP000014729"/>
    </source>
</evidence>
<evidence type="ECO:0000313" key="1">
    <source>
        <dbReference type="EMBL" id="AGH56742.1"/>
    </source>
</evidence>
<dbReference type="RefSeq" id="YP_007673425.1">
    <property type="nucleotide sequence ID" value="NC_020842.1"/>
</dbReference>
<dbReference type="OrthoDB" id="4943at10239"/>
<dbReference type="EMBL" id="HQ634192">
    <property type="protein sequence ID" value="AGH56742.1"/>
    <property type="molecule type" value="Genomic_DNA"/>
</dbReference>
<protein>
    <submittedName>
        <fullName evidence="1">Uncharacterized protein</fullName>
    </submittedName>
</protein>
<accession>M4SK78</accession>
<evidence type="ECO:0000313" key="4">
    <source>
        <dbReference type="Proteomes" id="UP000203074"/>
    </source>
</evidence>